<evidence type="ECO:0000256" key="2">
    <source>
        <dbReference type="ARBA" id="ARBA00022723"/>
    </source>
</evidence>
<evidence type="ECO:0000259" key="6">
    <source>
        <dbReference type="PROSITE" id="PS50249"/>
    </source>
</evidence>
<keyword evidence="2" id="KW-0479">Metal-binding</keyword>
<dbReference type="InterPro" id="IPR001405">
    <property type="entry name" value="UPF0758"/>
</dbReference>
<evidence type="ECO:0000256" key="4">
    <source>
        <dbReference type="ARBA" id="ARBA00022833"/>
    </source>
</evidence>
<dbReference type="InterPro" id="IPR025657">
    <property type="entry name" value="RadC_JAB"/>
</dbReference>
<dbReference type="PROSITE" id="PS01302">
    <property type="entry name" value="UPF0758"/>
    <property type="match status" value="1"/>
</dbReference>
<gene>
    <name evidence="7" type="ORF">RQX22_12495</name>
</gene>
<organism evidence="7 8">
    <name type="scientific">Sphingosinicella rhizophila</name>
    <dbReference type="NCBI Taxonomy" id="3050082"/>
    <lineage>
        <taxon>Bacteria</taxon>
        <taxon>Pseudomonadati</taxon>
        <taxon>Pseudomonadota</taxon>
        <taxon>Alphaproteobacteria</taxon>
        <taxon>Sphingomonadales</taxon>
        <taxon>Sphingosinicellaceae</taxon>
        <taxon>Sphingosinicella</taxon>
    </lineage>
</organism>
<dbReference type="EMBL" id="JAVUPU010000006">
    <property type="protein sequence ID" value="MDT9599772.1"/>
    <property type="molecule type" value="Genomic_DNA"/>
</dbReference>
<dbReference type="Proteomes" id="UP001259572">
    <property type="component" value="Unassembled WGS sequence"/>
</dbReference>
<accession>A0ABU3Q8X6</accession>
<dbReference type="PROSITE" id="PS50249">
    <property type="entry name" value="MPN"/>
    <property type="match status" value="1"/>
</dbReference>
<protein>
    <submittedName>
        <fullName evidence="7">JAB domain-containing protein</fullName>
    </submittedName>
</protein>
<proteinExistence type="predicted"/>
<feature type="domain" description="MPN" evidence="6">
    <location>
        <begin position="1"/>
        <end position="74"/>
    </location>
</feature>
<keyword evidence="4" id="KW-0862">Zinc</keyword>
<reference evidence="7 8" key="1">
    <citation type="submission" date="2023-05" db="EMBL/GenBank/DDBJ databases">
        <authorList>
            <person name="Guo Y."/>
        </authorList>
    </citation>
    <scope>NUCLEOTIDE SEQUENCE [LARGE SCALE GENOMIC DNA]</scope>
    <source>
        <strain evidence="7 8">GR2756</strain>
    </source>
</reference>
<dbReference type="PANTHER" id="PTHR30471:SF3">
    <property type="entry name" value="UPF0758 PROTEIN YEES-RELATED"/>
    <property type="match status" value="1"/>
</dbReference>
<keyword evidence="1" id="KW-0645">Protease</keyword>
<dbReference type="InterPro" id="IPR037518">
    <property type="entry name" value="MPN"/>
</dbReference>
<evidence type="ECO:0000313" key="7">
    <source>
        <dbReference type="EMBL" id="MDT9599772.1"/>
    </source>
</evidence>
<keyword evidence="8" id="KW-1185">Reference proteome</keyword>
<keyword evidence="3" id="KW-0378">Hydrolase</keyword>
<evidence type="ECO:0000256" key="5">
    <source>
        <dbReference type="ARBA" id="ARBA00023049"/>
    </source>
</evidence>
<evidence type="ECO:0000256" key="1">
    <source>
        <dbReference type="ARBA" id="ARBA00022670"/>
    </source>
</evidence>
<dbReference type="RefSeq" id="WP_315726873.1">
    <property type="nucleotide sequence ID" value="NZ_JAVUPU010000006.1"/>
</dbReference>
<sequence>MNSHPLVFCSILNHLSAEAVLLHNHPSGDPQPSRQDISLTREIVEAGRHVKVTVHDHVIIGATGHSSLRAMGLI</sequence>
<keyword evidence="5" id="KW-0482">Metalloprotease</keyword>
<dbReference type="Gene3D" id="3.40.140.10">
    <property type="entry name" value="Cytidine Deaminase, domain 2"/>
    <property type="match status" value="1"/>
</dbReference>
<dbReference type="InterPro" id="IPR020891">
    <property type="entry name" value="UPF0758_CS"/>
</dbReference>
<dbReference type="Pfam" id="PF04002">
    <property type="entry name" value="RadC"/>
    <property type="match status" value="1"/>
</dbReference>
<name>A0ABU3Q8X6_9SPHN</name>
<evidence type="ECO:0000313" key="8">
    <source>
        <dbReference type="Proteomes" id="UP001259572"/>
    </source>
</evidence>
<evidence type="ECO:0000256" key="3">
    <source>
        <dbReference type="ARBA" id="ARBA00022801"/>
    </source>
</evidence>
<comment type="caution">
    <text evidence="7">The sequence shown here is derived from an EMBL/GenBank/DDBJ whole genome shotgun (WGS) entry which is preliminary data.</text>
</comment>
<dbReference type="PANTHER" id="PTHR30471">
    <property type="entry name" value="DNA REPAIR PROTEIN RADC"/>
    <property type="match status" value="1"/>
</dbReference>